<evidence type="ECO:0000313" key="1">
    <source>
        <dbReference type="EMBL" id="ERN41248.1"/>
    </source>
</evidence>
<sequence length="79" mass="8779">MLLNSYWEVAAELGADLDPLRDFLTGQSDRLPSHLREFVGSSQQLAESKDIPALAAAFFLGSENGTGLLRDWLRFSRPL</sequence>
<dbReference type="Proteomes" id="UP000016960">
    <property type="component" value="Unassembled WGS sequence"/>
</dbReference>
<dbReference type="InParanoid" id="U5D9I0"/>
<reference evidence="1 2" key="1">
    <citation type="submission" date="2013-05" db="EMBL/GenBank/DDBJ databases">
        <title>Draft genome sequence of Rubidibacter lacunae KORDI 51-2.</title>
        <authorList>
            <person name="Choi D.H."/>
            <person name="Noh J.H."/>
            <person name="Kwon K.-K."/>
            <person name="Lee J.-H."/>
            <person name="Ryu J.-Y."/>
        </authorList>
    </citation>
    <scope>NUCLEOTIDE SEQUENCE [LARGE SCALE GENOMIC DNA]</scope>
    <source>
        <strain evidence="1 2">KORDI 51-2</strain>
    </source>
</reference>
<keyword evidence="2" id="KW-1185">Reference proteome</keyword>
<dbReference type="STRING" id="582515.KR51_00021360"/>
<organism evidence="1 2">
    <name type="scientific">Rubidibacter lacunae KORDI 51-2</name>
    <dbReference type="NCBI Taxonomy" id="582515"/>
    <lineage>
        <taxon>Bacteria</taxon>
        <taxon>Bacillati</taxon>
        <taxon>Cyanobacteriota</taxon>
        <taxon>Cyanophyceae</taxon>
        <taxon>Oscillatoriophycideae</taxon>
        <taxon>Chroococcales</taxon>
        <taxon>Aphanothecaceae</taxon>
        <taxon>Rubidibacter</taxon>
    </lineage>
</organism>
<protein>
    <submittedName>
        <fullName evidence="1">Uncharacterized protein</fullName>
    </submittedName>
</protein>
<proteinExistence type="predicted"/>
<dbReference type="RefSeq" id="WP_022607185.1">
    <property type="nucleotide sequence ID" value="NZ_ASSJ01000051.1"/>
</dbReference>
<name>U5D9I0_9CHRO</name>
<comment type="caution">
    <text evidence="1">The sequence shown here is derived from an EMBL/GenBank/DDBJ whole genome shotgun (WGS) entry which is preliminary data.</text>
</comment>
<evidence type="ECO:0000313" key="2">
    <source>
        <dbReference type="Proteomes" id="UP000016960"/>
    </source>
</evidence>
<dbReference type="AlphaFoldDB" id="U5D9I0"/>
<dbReference type="OrthoDB" id="9791270at2"/>
<dbReference type="EMBL" id="ASSJ01000051">
    <property type="protein sequence ID" value="ERN41248.1"/>
    <property type="molecule type" value="Genomic_DNA"/>
</dbReference>
<gene>
    <name evidence="1" type="ORF">KR51_00021360</name>
</gene>
<accession>U5D9I0</accession>